<evidence type="ECO:0000313" key="8">
    <source>
        <dbReference type="Proteomes" id="UP000051841"/>
    </source>
</evidence>
<sequence>MKEIYAVLDIGSTTIKLLVAETVSANINILFSKKIPSHGISKGEIKDMDAVVEDIHSIVNEANKELNTTIQSVALVLPSHDARVYLGDGITKVNSPSDKIGVDDVLRTIKLSRRFELSKNEDVVSTVAIRYHTDTRTLDKIPLGVRSASLKAETMIIATRKKTLYAYLTAVEKAGLELLDITIDAYASAKEAFDAVYLQEGAILIDVGYRSSTIAFFEDGYLKYLTQAPVGGFDLTKAIAVEWQIPMNQAEVYKVKYGTCQKDLGNEDVILSSNVDGRIVNYTQKDLSGVLTRAVQDMMEVVKSKIDVINDGRNYETVIVGGGGELPFFDEVATDALGSPVRCYRPETIGARDMTFVPSLGMVYYLNDRKELLGEQNVSLTLPDLSSTMNMRLKGLTKTKTETENKGRFKRFLEAILSDDE</sequence>
<accession>A0A0R2HLG1</accession>
<evidence type="ECO:0000313" key="7">
    <source>
        <dbReference type="EMBL" id="KRN50330.1"/>
    </source>
</evidence>
<dbReference type="GO" id="GO:0032153">
    <property type="term" value="C:cell division site"/>
    <property type="evidence" value="ECO:0007669"/>
    <property type="project" value="TreeGrafter"/>
</dbReference>
<dbReference type="Pfam" id="PF14450">
    <property type="entry name" value="FtsA"/>
    <property type="match status" value="1"/>
</dbReference>
<evidence type="ECO:0000256" key="4">
    <source>
        <dbReference type="ARBA" id="ARBA00023306"/>
    </source>
</evidence>
<keyword evidence="1" id="KW-1003">Cell membrane</keyword>
<name>A0A0R2HLG1_9FIRM</name>
<dbReference type="InterPro" id="IPR043129">
    <property type="entry name" value="ATPase_NBD"/>
</dbReference>
<proteinExistence type="inferred from homology"/>
<keyword evidence="4 5" id="KW-0131">Cell cycle</keyword>
<dbReference type="SMART" id="SM00842">
    <property type="entry name" value="FtsA"/>
    <property type="match status" value="1"/>
</dbReference>
<keyword evidence="3" id="KW-0472">Membrane</keyword>
<comment type="function">
    <text evidence="5">Cell division protein that is involved in the assembly of the Z ring. May serve as a membrane anchor for the Z ring.</text>
</comment>
<dbReference type="InterPro" id="IPR003494">
    <property type="entry name" value="SHS2_FtsA"/>
</dbReference>
<dbReference type="InterPro" id="IPR020823">
    <property type="entry name" value="Cell_div_FtsA"/>
</dbReference>
<dbReference type="RefSeq" id="WP_029070213.1">
    <property type="nucleotide sequence ID" value="NZ_JQBL01000010.1"/>
</dbReference>
<dbReference type="PANTHER" id="PTHR32432">
    <property type="entry name" value="CELL DIVISION PROTEIN FTSA-RELATED"/>
    <property type="match status" value="1"/>
</dbReference>
<keyword evidence="8" id="KW-1185">Reference proteome</keyword>
<evidence type="ECO:0000259" key="6">
    <source>
        <dbReference type="SMART" id="SM00842"/>
    </source>
</evidence>
<dbReference type="PANTHER" id="PTHR32432:SF4">
    <property type="entry name" value="CELL DIVISION PROTEIN FTSA"/>
    <property type="match status" value="1"/>
</dbReference>
<dbReference type="PATRIC" id="fig|1410657.5.peg.201"/>
<keyword evidence="2 5" id="KW-0132">Cell division</keyword>
<comment type="similarity">
    <text evidence="5">Belongs to the FtsA/MreB family.</text>
</comment>
<organism evidence="7 8">
    <name type="scientific">Kandleria vitulina DSM 20405</name>
    <dbReference type="NCBI Taxonomy" id="1410657"/>
    <lineage>
        <taxon>Bacteria</taxon>
        <taxon>Bacillati</taxon>
        <taxon>Bacillota</taxon>
        <taxon>Erysipelotrichia</taxon>
        <taxon>Erysipelotrichales</taxon>
        <taxon>Coprobacillaceae</taxon>
        <taxon>Kandleria</taxon>
    </lineage>
</organism>
<gene>
    <name evidence="7" type="ORF">IV49_GL000198</name>
</gene>
<dbReference type="InterPro" id="IPR050696">
    <property type="entry name" value="FtsA/MreB"/>
</dbReference>
<dbReference type="SUPFAM" id="SSF53067">
    <property type="entry name" value="Actin-like ATPase domain"/>
    <property type="match status" value="2"/>
</dbReference>
<dbReference type="EMBL" id="JQBL01000010">
    <property type="protein sequence ID" value="KRN50330.1"/>
    <property type="molecule type" value="Genomic_DNA"/>
</dbReference>
<dbReference type="Gene3D" id="3.30.420.40">
    <property type="match status" value="2"/>
</dbReference>
<evidence type="ECO:0000256" key="5">
    <source>
        <dbReference type="PIRNR" id="PIRNR003101"/>
    </source>
</evidence>
<comment type="subunit">
    <text evidence="5">Interacts with FtsZ.</text>
</comment>
<reference evidence="7 8" key="1">
    <citation type="journal article" date="2015" name="Genome Announc.">
        <title>Expanding the biotechnology potential of lactobacilli through comparative genomics of 213 strains and associated genera.</title>
        <authorList>
            <person name="Sun Z."/>
            <person name="Harris H.M."/>
            <person name="McCann A."/>
            <person name="Guo C."/>
            <person name="Argimon S."/>
            <person name="Zhang W."/>
            <person name="Yang X."/>
            <person name="Jeffery I.B."/>
            <person name="Cooney J.C."/>
            <person name="Kagawa T.F."/>
            <person name="Liu W."/>
            <person name="Song Y."/>
            <person name="Salvetti E."/>
            <person name="Wrobel A."/>
            <person name="Rasinkangas P."/>
            <person name="Parkhill J."/>
            <person name="Rea M.C."/>
            <person name="O'Sullivan O."/>
            <person name="Ritari J."/>
            <person name="Douillard F.P."/>
            <person name="Paul Ross R."/>
            <person name="Yang R."/>
            <person name="Briner A.E."/>
            <person name="Felis G.E."/>
            <person name="de Vos W.M."/>
            <person name="Barrangou R."/>
            <person name="Klaenhammer T.R."/>
            <person name="Caufield P.W."/>
            <person name="Cui Y."/>
            <person name="Zhang H."/>
            <person name="O'Toole P.W."/>
        </authorList>
    </citation>
    <scope>NUCLEOTIDE SEQUENCE [LARGE SCALE GENOMIC DNA]</scope>
    <source>
        <strain evidence="7 8">DSM 20405</strain>
    </source>
</reference>
<dbReference type="GO" id="GO:0009898">
    <property type="term" value="C:cytoplasmic side of plasma membrane"/>
    <property type="evidence" value="ECO:0007669"/>
    <property type="project" value="TreeGrafter"/>
</dbReference>
<feature type="domain" description="SHS2" evidence="6">
    <location>
        <begin position="5"/>
        <end position="192"/>
    </location>
</feature>
<dbReference type="GO" id="GO:0051301">
    <property type="term" value="P:cell division"/>
    <property type="evidence" value="ECO:0007669"/>
    <property type="project" value="UniProtKB-KW"/>
</dbReference>
<dbReference type="AlphaFoldDB" id="A0A0R2HLG1"/>
<evidence type="ECO:0000256" key="3">
    <source>
        <dbReference type="ARBA" id="ARBA00023136"/>
    </source>
</evidence>
<dbReference type="PIRSF" id="PIRSF003101">
    <property type="entry name" value="FtsA"/>
    <property type="match status" value="1"/>
</dbReference>
<evidence type="ECO:0000256" key="1">
    <source>
        <dbReference type="ARBA" id="ARBA00022475"/>
    </source>
</evidence>
<evidence type="ECO:0000256" key="2">
    <source>
        <dbReference type="ARBA" id="ARBA00022618"/>
    </source>
</evidence>
<protein>
    <recommendedName>
        <fullName evidence="5">Cell division protein FtsA</fullName>
    </recommendedName>
</protein>
<comment type="caution">
    <text evidence="7">The sequence shown here is derived from an EMBL/GenBank/DDBJ whole genome shotgun (WGS) entry which is preliminary data.</text>
</comment>
<dbReference type="Proteomes" id="UP000051841">
    <property type="component" value="Unassembled WGS sequence"/>
</dbReference>